<feature type="compositionally biased region" description="Polar residues" evidence="1">
    <location>
        <begin position="263"/>
        <end position="274"/>
    </location>
</feature>
<feature type="region of interest" description="Disordered" evidence="1">
    <location>
        <begin position="263"/>
        <end position="312"/>
    </location>
</feature>
<dbReference type="GeneID" id="26304238"/>
<accession>A0A081CEY5</accession>
<reference evidence="2" key="1">
    <citation type="submission" date="2014-07" db="EMBL/GenBank/DDBJ databases">
        <title>Draft genome sequence of the yeast Pseudozyma antarctica JCM 10317 known as a producer of lipase B which used in a wide range of industrial applications.</title>
        <authorList>
            <person name="Morita T."/>
            <person name="Saika A."/>
            <person name="Koike H."/>
        </authorList>
    </citation>
    <scope>NUCLEOTIDE SEQUENCE</scope>
    <source>
        <strain evidence="2">JCM 10317</strain>
    </source>
</reference>
<feature type="region of interest" description="Disordered" evidence="1">
    <location>
        <begin position="1"/>
        <end position="37"/>
    </location>
</feature>
<dbReference type="AlphaFoldDB" id="A0A081CEY5"/>
<evidence type="ECO:0000256" key="1">
    <source>
        <dbReference type="SAM" id="MobiDB-lite"/>
    </source>
</evidence>
<dbReference type="Proteomes" id="UP000053758">
    <property type="component" value="Unassembled WGS sequence"/>
</dbReference>
<name>A0A081CEY5_PSEA2</name>
<gene>
    <name evidence="2" type="ORF">PAN0_008c3448</name>
</gene>
<dbReference type="HOGENOM" id="CLU_514801_0_0_1"/>
<dbReference type="EMBL" id="DF830075">
    <property type="protein sequence ID" value="GAK65231.1"/>
    <property type="molecule type" value="Genomic_DNA"/>
</dbReference>
<protein>
    <submittedName>
        <fullName evidence="2">Uncharacterized protein</fullName>
    </submittedName>
</protein>
<evidence type="ECO:0000313" key="2">
    <source>
        <dbReference type="EMBL" id="GAK65231.1"/>
    </source>
</evidence>
<dbReference type="RefSeq" id="XP_014656435.1">
    <property type="nucleotide sequence ID" value="XM_014800949.1"/>
</dbReference>
<keyword evidence="3" id="KW-1185">Reference proteome</keyword>
<sequence>MSEKSWVADMSPGDGEAPLEATSPETLDHEDTSASSDCKGIALQEDEKGLVKPEAVEPLKPSVRFWWEIVHGAEVGFSLEYLFDRSVPWSFNAFETVLRPRETDSSTDVLTLEDRIEIIEEIVAVFEQTCPKTGNQQPHVYFRGTDVHVRLGNPVFLEALWRAHVFFKGKRMNIVSKGLNGYCVRVFEVRGLEAKRLDDARKSMQSYKWCLAVARVYEAPSLGGAFQSGQESAMSVHTGGESVHLQVDIRKESFELLGSSADTTFSPVSQSSSPKAADAVNQRPSKRPRETFGSGSNTVPPKPAGSKAAQAPASGITVMTSYDKVYSAGITLSSDYLLDGKVPWSKNQSEHVLCTNKADLKQGLQMSQAEKLEVLRQVGEIFWKSSKGKNAGQPVVHFEGQHVFIRWLDQELLETIYDSPPKLDGVPLTFVSKGYPHPCVSMYRLDGLSTMTQGVLRNRISSDKRKIALDIVFSATYKVRPLEGDPICSGSLVIFATSQEEKLDFLGHQSHKISHNLLPAVLPEHSHSA</sequence>
<organism evidence="2">
    <name type="scientific">Pseudozyma antarctica</name>
    <name type="common">Yeast</name>
    <name type="synonym">Candida antarctica</name>
    <dbReference type="NCBI Taxonomy" id="84753"/>
    <lineage>
        <taxon>Eukaryota</taxon>
        <taxon>Fungi</taxon>
        <taxon>Dikarya</taxon>
        <taxon>Basidiomycota</taxon>
        <taxon>Ustilaginomycotina</taxon>
        <taxon>Ustilaginomycetes</taxon>
        <taxon>Ustilaginales</taxon>
        <taxon>Ustilaginaceae</taxon>
        <taxon>Moesziomyces</taxon>
    </lineage>
</organism>
<evidence type="ECO:0000313" key="3">
    <source>
        <dbReference type="Proteomes" id="UP000053758"/>
    </source>
</evidence>
<proteinExistence type="predicted"/>